<dbReference type="Proteomes" id="UP000030145">
    <property type="component" value="Unassembled WGS sequence"/>
</dbReference>
<keyword evidence="3" id="KW-1185">Reference proteome</keyword>
<dbReference type="NCBIfam" id="TIGR03816">
    <property type="entry name" value="tadE_like_DECH"/>
    <property type="match status" value="1"/>
</dbReference>
<evidence type="ECO:0000313" key="3">
    <source>
        <dbReference type="Proteomes" id="UP000030145"/>
    </source>
</evidence>
<reference evidence="2 3" key="1">
    <citation type="submission" date="2014-10" db="EMBL/GenBank/DDBJ databases">
        <title>Whole Genome sequence of Corynebacterium auriscanis strain CIP 106629.</title>
        <authorList>
            <person name="Hassan S.S."/>
            <person name="Jamal S.B."/>
            <person name="Tiwari S."/>
            <person name="Oliveira L.D.C."/>
            <person name="Souza F."/>
            <person name="Mariano D.C."/>
            <person name="Almeida S."/>
            <person name="Dorella F."/>
            <person name="Pereira F."/>
            <person name="Carvalho A."/>
            <person name="Leal C.A."/>
            <person name="Soares S.D.C."/>
            <person name="Figueiredo H.C."/>
            <person name="Silva A."/>
            <person name="Azevedo V.A."/>
        </authorList>
    </citation>
    <scope>NUCLEOTIDE SEQUENCE [LARGE SCALE GENOMIC DNA]</scope>
    <source>
        <strain evidence="2 3">CIP 106629</strain>
    </source>
</reference>
<keyword evidence="1" id="KW-0812">Transmembrane</keyword>
<dbReference type="RefSeq" id="WP_035113520.1">
    <property type="nucleotide sequence ID" value="NZ_CP047046.1"/>
</dbReference>
<gene>
    <name evidence="2" type="ORF">MA47_03730</name>
</gene>
<organism evidence="2 3">
    <name type="scientific">Corynebacterium auriscanis</name>
    <dbReference type="NCBI Taxonomy" id="99807"/>
    <lineage>
        <taxon>Bacteria</taxon>
        <taxon>Bacillati</taxon>
        <taxon>Actinomycetota</taxon>
        <taxon>Actinomycetes</taxon>
        <taxon>Mycobacteriales</taxon>
        <taxon>Corynebacteriaceae</taxon>
        <taxon>Corynebacterium</taxon>
    </lineage>
</organism>
<dbReference type="EMBL" id="JRVJ01000004">
    <property type="protein sequence ID" value="KGM18795.1"/>
    <property type="molecule type" value="Genomic_DNA"/>
</dbReference>
<keyword evidence="1" id="KW-1133">Transmembrane helix</keyword>
<evidence type="ECO:0000256" key="1">
    <source>
        <dbReference type="SAM" id="Phobius"/>
    </source>
</evidence>
<feature type="transmembrane region" description="Helical" evidence="1">
    <location>
        <begin position="6"/>
        <end position="22"/>
    </location>
</feature>
<dbReference type="AlphaFoldDB" id="A0A0A2DHW0"/>
<dbReference type="GeneID" id="300553774"/>
<sequence length="102" mass="10266">MSTTYGATVILAVLSVVMYVAVGTTDLMARQKATVAADLAALSAATDLLAGGDDPCAVANTIAGLNHASVRECQIEAEFVRVTVTVNQRRSGSASALAGPVG</sequence>
<comment type="caution">
    <text evidence="2">The sequence shown here is derived from an EMBL/GenBank/DDBJ whole genome shotgun (WGS) entry which is preliminary data.</text>
</comment>
<keyword evidence="1" id="KW-0472">Membrane</keyword>
<evidence type="ECO:0000313" key="2">
    <source>
        <dbReference type="EMBL" id="KGM18795.1"/>
    </source>
</evidence>
<proteinExistence type="predicted"/>
<dbReference type="InterPro" id="IPR021202">
    <property type="entry name" value="Rv3654c-like"/>
</dbReference>
<name>A0A0A2DHW0_9CORY</name>
<protein>
    <submittedName>
        <fullName evidence="2">Uncharacterized protein</fullName>
    </submittedName>
</protein>
<accession>A0A0A2DHW0</accession>